<proteinExistence type="predicted"/>
<name>A0A4S8QQC4_9HELO</name>
<dbReference type="EMBL" id="PQXL01000349">
    <property type="protein sequence ID" value="THV46920.1"/>
    <property type="molecule type" value="Genomic_DNA"/>
</dbReference>
<protein>
    <submittedName>
        <fullName evidence="1">Uncharacterized protein</fullName>
    </submittedName>
</protein>
<comment type="caution">
    <text evidence="1">The sequence shown here is derived from an EMBL/GenBank/DDBJ whole genome shotgun (WGS) entry which is preliminary data.</text>
</comment>
<sequence length="154" mass="17038">MHFSVAPTIETRKFNLRQVPSSSFTKSIIEIFGILTVVQTKLRRNESSPIREHTSTAVATISNAVPVPDSTPVVPLAENINSVVSIAVTVSFMELLVQWLLAVSVSVAQKYEVEANNRNYLITEAKIVGITIVLRGQARSEDESQMFRWAAACY</sequence>
<dbReference type="Proteomes" id="UP000308671">
    <property type="component" value="Unassembled WGS sequence"/>
</dbReference>
<dbReference type="AlphaFoldDB" id="A0A4S8QQC4"/>
<evidence type="ECO:0000313" key="2">
    <source>
        <dbReference type="Proteomes" id="UP000308671"/>
    </source>
</evidence>
<gene>
    <name evidence="1" type="ORF">BGAL_0349g00110</name>
</gene>
<keyword evidence="2" id="KW-1185">Reference proteome</keyword>
<reference evidence="1 2" key="1">
    <citation type="submission" date="2017-12" db="EMBL/GenBank/DDBJ databases">
        <title>Comparative genomics of Botrytis spp.</title>
        <authorList>
            <person name="Valero-Jimenez C.A."/>
            <person name="Tapia P."/>
            <person name="Veloso J."/>
            <person name="Silva-Moreno E."/>
            <person name="Staats M."/>
            <person name="Valdes J.H."/>
            <person name="Van Kan J.A.L."/>
        </authorList>
    </citation>
    <scope>NUCLEOTIDE SEQUENCE [LARGE SCALE GENOMIC DNA]</scope>
    <source>
        <strain evidence="1 2">MUCL435</strain>
    </source>
</reference>
<accession>A0A4S8QQC4</accession>
<evidence type="ECO:0000313" key="1">
    <source>
        <dbReference type="EMBL" id="THV46920.1"/>
    </source>
</evidence>
<dbReference type="OrthoDB" id="10463504at2759"/>
<organism evidence="1 2">
    <name type="scientific">Botrytis galanthina</name>
    <dbReference type="NCBI Taxonomy" id="278940"/>
    <lineage>
        <taxon>Eukaryota</taxon>
        <taxon>Fungi</taxon>
        <taxon>Dikarya</taxon>
        <taxon>Ascomycota</taxon>
        <taxon>Pezizomycotina</taxon>
        <taxon>Leotiomycetes</taxon>
        <taxon>Helotiales</taxon>
        <taxon>Sclerotiniaceae</taxon>
        <taxon>Botrytis</taxon>
    </lineage>
</organism>